<dbReference type="InterPro" id="IPR050857">
    <property type="entry name" value="D-2-hydroxyacid_DH"/>
</dbReference>
<evidence type="ECO:0000256" key="6">
    <source>
        <dbReference type="SAM" id="MobiDB-lite"/>
    </source>
</evidence>
<evidence type="ECO:0000256" key="7">
    <source>
        <dbReference type="SAM" id="Phobius"/>
    </source>
</evidence>
<dbReference type="InterPro" id="IPR041581">
    <property type="entry name" value="Glyoxalase_6"/>
</dbReference>
<dbReference type="Proteomes" id="UP001151287">
    <property type="component" value="Unassembled WGS sequence"/>
</dbReference>
<feature type="region of interest" description="Disordered" evidence="6">
    <location>
        <begin position="51"/>
        <end position="85"/>
    </location>
</feature>
<dbReference type="Gene3D" id="3.40.50.720">
    <property type="entry name" value="NAD(P)-binding Rossmann-like Domain"/>
    <property type="match status" value="2"/>
</dbReference>
<comment type="caution">
    <text evidence="9">The sequence shown here is derived from an EMBL/GenBank/DDBJ whole genome shotgun (WGS) entry which is preliminary data.</text>
</comment>
<proteinExistence type="inferred from homology"/>
<dbReference type="InterPro" id="IPR054480">
    <property type="entry name" value="AHAS_small-like_ACT"/>
</dbReference>
<protein>
    <recommendedName>
        <fullName evidence="8">VOC domain-containing protein</fullName>
    </recommendedName>
</protein>
<name>A0A9P9Z870_9POAL</name>
<dbReference type="GO" id="GO:0004617">
    <property type="term" value="F:phosphoglycerate dehydrogenase activity"/>
    <property type="evidence" value="ECO:0007669"/>
    <property type="project" value="UniProtKB-ARBA"/>
</dbReference>
<dbReference type="GO" id="GO:0006564">
    <property type="term" value="P:L-serine biosynthetic process"/>
    <property type="evidence" value="ECO:0007669"/>
    <property type="project" value="UniProtKB-ARBA"/>
</dbReference>
<feature type="compositionally biased region" description="Low complexity" evidence="6">
    <location>
        <begin position="75"/>
        <end position="85"/>
    </location>
</feature>
<feature type="domain" description="VOC" evidence="8">
    <location>
        <begin position="516"/>
        <end position="638"/>
    </location>
</feature>
<dbReference type="SUPFAM" id="SSF52283">
    <property type="entry name" value="Formate/glycerate dehydrogenase catalytic domain-like"/>
    <property type="match status" value="1"/>
</dbReference>
<evidence type="ECO:0000256" key="4">
    <source>
        <dbReference type="ARBA" id="ARBA00023027"/>
    </source>
</evidence>
<evidence type="ECO:0000256" key="3">
    <source>
        <dbReference type="ARBA" id="ARBA00023002"/>
    </source>
</evidence>
<keyword evidence="7" id="KW-0472">Membrane</keyword>
<dbReference type="Gene3D" id="3.10.180.10">
    <property type="entry name" value="2,3-Dihydroxybiphenyl 1,2-Dioxygenase, domain 1"/>
    <property type="match status" value="1"/>
</dbReference>
<dbReference type="SUPFAM" id="SSF55021">
    <property type="entry name" value="ACT-like"/>
    <property type="match status" value="1"/>
</dbReference>
<dbReference type="GO" id="GO:0051287">
    <property type="term" value="F:NAD binding"/>
    <property type="evidence" value="ECO:0007669"/>
    <property type="project" value="InterPro"/>
</dbReference>
<dbReference type="Pfam" id="PF18029">
    <property type="entry name" value="Glyoxalase_6"/>
    <property type="match status" value="1"/>
</dbReference>
<dbReference type="InterPro" id="IPR029068">
    <property type="entry name" value="Glyas_Bleomycin-R_OHBP_Dase"/>
</dbReference>
<evidence type="ECO:0000313" key="9">
    <source>
        <dbReference type="EMBL" id="KAJ1684134.1"/>
    </source>
</evidence>
<dbReference type="PANTHER" id="PTHR42789:SF1">
    <property type="entry name" value="D-ISOMER SPECIFIC 2-HYDROXYACID DEHYDROGENASE FAMILY PROTEIN (AFU_ORTHOLOGUE AFUA_6G10090)"/>
    <property type="match status" value="1"/>
</dbReference>
<evidence type="ECO:0000256" key="5">
    <source>
        <dbReference type="ARBA" id="ARBA00029440"/>
    </source>
</evidence>
<dbReference type="InterPro" id="IPR006140">
    <property type="entry name" value="D-isomer_DH_NAD-bd"/>
</dbReference>
<keyword evidence="4" id="KW-0520">NAD</keyword>
<keyword evidence="3" id="KW-0560">Oxidoreductase</keyword>
<dbReference type="InterPro" id="IPR029752">
    <property type="entry name" value="D-isomer_DH_CS1"/>
</dbReference>
<dbReference type="PANTHER" id="PTHR42789">
    <property type="entry name" value="D-ISOMER SPECIFIC 2-HYDROXYACID DEHYDROGENASE FAMILY PROTEIN (AFU_ORTHOLOGUE AFUA_6G10090)"/>
    <property type="match status" value="1"/>
</dbReference>
<evidence type="ECO:0000313" key="10">
    <source>
        <dbReference type="Proteomes" id="UP001151287"/>
    </source>
</evidence>
<dbReference type="Pfam" id="PF02826">
    <property type="entry name" value="2-Hacid_dh_C"/>
    <property type="match status" value="1"/>
</dbReference>
<dbReference type="GO" id="GO:0047545">
    <property type="term" value="F:(S)-2-hydroxyglutarate dehydrogenase activity"/>
    <property type="evidence" value="ECO:0007669"/>
    <property type="project" value="UniProtKB-ARBA"/>
</dbReference>
<feature type="transmembrane region" description="Helical" evidence="7">
    <location>
        <begin position="23"/>
        <end position="48"/>
    </location>
</feature>
<dbReference type="SUPFAM" id="SSF51735">
    <property type="entry name" value="NAD(P)-binding Rossmann-fold domains"/>
    <property type="match status" value="1"/>
</dbReference>
<dbReference type="InterPro" id="IPR037523">
    <property type="entry name" value="VOC_core"/>
</dbReference>
<dbReference type="InterPro" id="IPR036291">
    <property type="entry name" value="NAD(P)-bd_dom_sf"/>
</dbReference>
<dbReference type="InterPro" id="IPR045865">
    <property type="entry name" value="ACT-like_dom_sf"/>
</dbReference>
<dbReference type="CDD" id="cd12176">
    <property type="entry name" value="PGDH_3"/>
    <property type="match status" value="1"/>
</dbReference>
<accession>A0A9P9Z870</accession>
<feature type="compositionally biased region" description="Gly residues" evidence="6">
    <location>
        <begin position="55"/>
        <end position="74"/>
    </location>
</feature>
<organism evidence="9 10">
    <name type="scientific">Rhynchospora breviuscula</name>
    <dbReference type="NCBI Taxonomy" id="2022672"/>
    <lineage>
        <taxon>Eukaryota</taxon>
        <taxon>Viridiplantae</taxon>
        <taxon>Streptophyta</taxon>
        <taxon>Embryophyta</taxon>
        <taxon>Tracheophyta</taxon>
        <taxon>Spermatophyta</taxon>
        <taxon>Magnoliopsida</taxon>
        <taxon>Liliopsida</taxon>
        <taxon>Poales</taxon>
        <taxon>Cyperaceae</taxon>
        <taxon>Cyperoideae</taxon>
        <taxon>Rhynchosporeae</taxon>
        <taxon>Rhynchospora</taxon>
    </lineage>
</organism>
<dbReference type="AlphaFoldDB" id="A0A9P9Z870"/>
<gene>
    <name evidence="9" type="ORF">LUZ63_020703</name>
</gene>
<dbReference type="CDD" id="cd04901">
    <property type="entry name" value="ACT_3PGDH"/>
    <property type="match status" value="1"/>
</dbReference>
<keyword evidence="10" id="KW-1185">Reference proteome</keyword>
<dbReference type="InterPro" id="IPR006139">
    <property type="entry name" value="D-isomer_2_OHA_DH_cat_dom"/>
</dbReference>
<dbReference type="Pfam" id="PF22629">
    <property type="entry name" value="ACT_AHAS_ss"/>
    <property type="match status" value="1"/>
</dbReference>
<reference evidence="9" key="1">
    <citation type="journal article" date="2022" name="Cell">
        <title>Repeat-based holocentromeres influence genome architecture and karyotype evolution.</title>
        <authorList>
            <person name="Hofstatter P.G."/>
            <person name="Thangavel G."/>
            <person name="Lux T."/>
            <person name="Neumann P."/>
            <person name="Vondrak T."/>
            <person name="Novak P."/>
            <person name="Zhang M."/>
            <person name="Costa L."/>
            <person name="Castellani M."/>
            <person name="Scott A."/>
            <person name="Toegelov H."/>
            <person name="Fuchs J."/>
            <person name="Mata-Sucre Y."/>
            <person name="Dias Y."/>
            <person name="Vanzela A.L.L."/>
            <person name="Huettel B."/>
            <person name="Almeida C.C.S."/>
            <person name="Simkova H."/>
            <person name="Souza G."/>
            <person name="Pedrosa-Harand A."/>
            <person name="Macas J."/>
            <person name="Mayer K.F.X."/>
            <person name="Houben A."/>
            <person name="Marques A."/>
        </authorList>
    </citation>
    <scope>NUCLEOTIDE SEQUENCE</scope>
    <source>
        <strain evidence="9">RhyBre1mFocal</strain>
    </source>
</reference>
<evidence type="ECO:0000259" key="8">
    <source>
        <dbReference type="PROSITE" id="PS51819"/>
    </source>
</evidence>
<comment type="similarity">
    <text evidence="1">Belongs to the D-isomer specific 2-hydroxyacid dehydrogenase family.</text>
</comment>
<dbReference type="SUPFAM" id="SSF54593">
    <property type="entry name" value="Glyoxalase/Bleomycin resistance protein/Dihydroxybiphenyl dioxygenase"/>
    <property type="match status" value="1"/>
</dbReference>
<dbReference type="NCBIfam" id="NF008759">
    <property type="entry name" value="PRK11790.1"/>
    <property type="match status" value="1"/>
</dbReference>
<dbReference type="FunFam" id="3.40.50.720:FF:000041">
    <property type="entry name" value="D-3-phosphoglycerate dehydrogenase"/>
    <property type="match status" value="1"/>
</dbReference>
<sequence length="642" mass="68232">MLAHGGRMDENPTAPRTWREKLWALRVSIAAALAAVIVGGAGGAALAVASDGADSGRGGPGGFGRHGGPGGLNGQNGQQGFRGVPPGGAPRAGALLLENIHPSATETFARHGIDVETVAGSLGEDELIEAVQGFDVLGIRSNTNLTQKVLDQTPDLLAVGAFCIGTNQIDLPATTRRGIGAFNAPYSNTRSVVELVIGEIISLARRLPEKTEKMHAGVWDKSAKGSHEIRGRVLGIVGYGNIGSQLSVVAEAVGLRVIYFDTNDRLAHGNAERVGSLEELLGRADVVTLHVDGRPGNAGLFGDEQFRAMKPRSMFINASRGMVVDDQALRGHIESGHIAGAALDVFPVEPKAQGEPFESVLRGLPNVILTPHVGGSTQEAQEEIGRFVAGKLSAYLHEGSTANSVSLPELQPAPLDSQFRIAHLHVNVPGVLAEINRVLLEENANVISQNLATQGEQGYAVTDVAGDVSDAVVEKLRAMSQTIWLRTRCTALLDRGARLAHDGTVTGRIGLPGRTGWLGVVLQSPDPRALSRFYERLLGWSVATDEPTWVTMQARDGRGVLLPWNLAFQLDEAYEPPVWPSEAGQQQMQLHLDVEVTDVESATAAALEIGARLHEHQPQDDVRVLLDPDGHVFCLYTGEYAG</sequence>
<dbReference type="Gene3D" id="3.30.70.260">
    <property type="match status" value="1"/>
</dbReference>
<evidence type="ECO:0000256" key="1">
    <source>
        <dbReference type="ARBA" id="ARBA00005854"/>
    </source>
</evidence>
<keyword evidence="7" id="KW-1133">Transmembrane helix</keyword>
<dbReference type="OrthoDB" id="1621027at2759"/>
<keyword evidence="2" id="KW-0028">Amino-acid biosynthesis</keyword>
<keyword evidence="7" id="KW-0812">Transmembrane</keyword>
<dbReference type="EMBL" id="JAMQYH010000043">
    <property type="protein sequence ID" value="KAJ1684134.1"/>
    <property type="molecule type" value="Genomic_DNA"/>
</dbReference>
<dbReference type="PROSITE" id="PS00065">
    <property type="entry name" value="D_2_HYDROXYACID_DH_1"/>
    <property type="match status" value="1"/>
</dbReference>
<dbReference type="Pfam" id="PF00389">
    <property type="entry name" value="2-Hacid_dh"/>
    <property type="match status" value="1"/>
</dbReference>
<dbReference type="CDD" id="cd06587">
    <property type="entry name" value="VOC"/>
    <property type="match status" value="1"/>
</dbReference>
<comment type="pathway">
    <text evidence="5">Amino-acid biosynthesis.</text>
</comment>
<evidence type="ECO:0000256" key="2">
    <source>
        <dbReference type="ARBA" id="ARBA00022605"/>
    </source>
</evidence>
<dbReference type="PROSITE" id="PS51819">
    <property type="entry name" value="VOC"/>
    <property type="match status" value="1"/>
</dbReference>